<dbReference type="PRINTS" id="PR01438">
    <property type="entry name" value="UNVRSLSTRESS"/>
</dbReference>
<dbReference type="Gene3D" id="3.40.50.620">
    <property type="entry name" value="HUPs"/>
    <property type="match status" value="2"/>
</dbReference>
<evidence type="ECO:0000259" key="2">
    <source>
        <dbReference type="Pfam" id="PF00582"/>
    </source>
</evidence>
<dbReference type="RefSeq" id="WP_121089846.1">
    <property type="nucleotide sequence ID" value="NZ_RBZU01000013.1"/>
</dbReference>
<accession>A0A494X927</accession>
<protein>
    <submittedName>
        <fullName evidence="3">Universal stress protein</fullName>
    </submittedName>
</protein>
<dbReference type="AlphaFoldDB" id="A0A494X927"/>
<feature type="domain" description="UspA" evidence="2">
    <location>
        <begin position="174"/>
        <end position="311"/>
    </location>
</feature>
<dbReference type="SUPFAM" id="SSF52402">
    <property type="entry name" value="Adenine nucleotide alpha hydrolases-like"/>
    <property type="match status" value="2"/>
</dbReference>
<dbReference type="InterPro" id="IPR014729">
    <property type="entry name" value="Rossmann-like_a/b/a_fold"/>
</dbReference>
<dbReference type="Proteomes" id="UP000270342">
    <property type="component" value="Unassembled WGS sequence"/>
</dbReference>
<comment type="caution">
    <text evidence="3">The sequence shown here is derived from an EMBL/GenBank/DDBJ whole genome shotgun (WGS) entry which is preliminary data.</text>
</comment>
<organism evidence="3 4">
    <name type="scientific">Pararobbsia silviterrae</name>
    <dbReference type="NCBI Taxonomy" id="1792498"/>
    <lineage>
        <taxon>Bacteria</taxon>
        <taxon>Pseudomonadati</taxon>
        <taxon>Pseudomonadota</taxon>
        <taxon>Betaproteobacteria</taxon>
        <taxon>Burkholderiales</taxon>
        <taxon>Burkholderiaceae</taxon>
        <taxon>Pararobbsia</taxon>
    </lineage>
</organism>
<dbReference type="OrthoDB" id="9075838at2"/>
<evidence type="ECO:0000313" key="4">
    <source>
        <dbReference type="Proteomes" id="UP000270342"/>
    </source>
</evidence>
<keyword evidence="4" id="KW-1185">Reference proteome</keyword>
<dbReference type="InterPro" id="IPR006016">
    <property type="entry name" value="UspA"/>
</dbReference>
<dbReference type="CDD" id="cd00293">
    <property type="entry name" value="USP-like"/>
    <property type="match status" value="1"/>
</dbReference>
<sequence>MTHDIDSTQPDGPRCRHILVAAEGGAGLRPLARCAMHLASPDAALHLIAVTGDPRMQFSSVSLQMSPWLDAHEAVLAASRTTVDGVAREVVGAGSVPTPTASVLDLSMQSDSAAQAVASVALKVGASLIAMTAFGHAERGRGIWRIDPEELAAASACPVLYVPYACLEDGRTHMKKVMVGLDGSDTAFNALSFAIARAPRDAAIHVVYVVDHAPGLRHPERIAALMKEGSRALACADAMLKEHGREAHTTMIGTSTRAHDVMESIAHEAERWGADLVVLGNRGRSPLSRWLLGSVAERMLRGARTAVLIVPAFDRRASLREAADAMEIDRDAVLETGRTLPPIFL</sequence>
<reference evidence="3 4" key="1">
    <citation type="submission" date="2018-10" db="EMBL/GenBank/DDBJ databases">
        <title>Robbsia sp. DHC34, isolated from soil.</title>
        <authorList>
            <person name="Gao Z.-H."/>
            <person name="Qiu L.-H."/>
        </authorList>
    </citation>
    <scope>NUCLEOTIDE SEQUENCE [LARGE SCALE GENOMIC DNA]</scope>
    <source>
        <strain evidence="3 4">DHC34</strain>
    </source>
</reference>
<evidence type="ECO:0000256" key="1">
    <source>
        <dbReference type="ARBA" id="ARBA00008791"/>
    </source>
</evidence>
<comment type="similarity">
    <text evidence="1">Belongs to the universal stress protein A family.</text>
</comment>
<dbReference type="PANTHER" id="PTHR46268:SF6">
    <property type="entry name" value="UNIVERSAL STRESS PROTEIN UP12"/>
    <property type="match status" value="1"/>
</dbReference>
<proteinExistence type="inferred from homology"/>
<dbReference type="InterPro" id="IPR006015">
    <property type="entry name" value="Universal_stress_UspA"/>
</dbReference>
<name>A0A494X927_9BURK</name>
<dbReference type="EMBL" id="RBZU01000013">
    <property type="protein sequence ID" value="RKP47068.1"/>
    <property type="molecule type" value="Genomic_DNA"/>
</dbReference>
<evidence type="ECO:0000313" key="3">
    <source>
        <dbReference type="EMBL" id="RKP47068.1"/>
    </source>
</evidence>
<gene>
    <name evidence="3" type="ORF">D7S86_23225</name>
</gene>
<dbReference type="Pfam" id="PF00582">
    <property type="entry name" value="Usp"/>
    <property type="match status" value="1"/>
</dbReference>
<dbReference type="PANTHER" id="PTHR46268">
    <property type="entry name" value="STRESS RESPONSE PROTEIN NHAX"/>
    <property type="match status" value="1"/>
</dbReference>